<evidence type="ECO:0000313" key="3">
    <source>
        <dbReference type="RefSeq" id="XP_007939933.1"/>
    </source>
</evidence>
<evidence type="ECO:0000256" key="1">
    <source>
        <dbReference type="SAM" id="MobiDB-lite"/>
    </source>
</evidence>
<dbReference type="Proteomes" id="UP000694850">
    <property type="component" value="Unplaced"/>
</dbReference>
<organism evidence="2 3">
    <name type="scientific">Orycteropus afer afer</name>
    <dbReference type="NCBI Taxonomy" id="1230840"/>
    <lineage>
        <taxon>Eukaryota</taxon>
        <taxon>Metazoa</taxon>
        <taxon>Chordata</taxon>
        <taxon>Craniata</taxon>
        <taxon>Vertebrata</taxon>
        <taxon>Euteleostomi</taxon>
        <taxon>Mammalia</taxon>
        <taxon>Eutheria</taxon>
        <taxon>Afrotheria</taxon>
        <taxon>Tubulidentata</taxon>
        <taxon>Orycteropodidae</taxon>
        <taxon>Orycteropus</taxon>
    </lineage>
</organism>
<dbReference type="PANTHER" id="PTHR31702:SF2">
    <property type="entry name" value="TESTIS-EXPRESSED PROTEIN 33"/>
    <property type="match status" value="1"/>
</dbReference>
<dbReference type="PANTHER" id="PTHR31702">
    <property type="entry name" value="TESTIS-EXPRESSED PROTEIN 33"/>
    <property type="match status" value="1"/>
</dbReference>
<dbReference type="CTD" id="339669"/>
<dbReference type="AlphaFoldDB" id="A0A8B6ZW72"/>
<dbReference type="GeneID" id="103197765"/>
<accession>A0A8B6ZW72</accession>
<sequence length="281" mass="31024">MELGPRAGTTTLPRACLSSKEFQQDSDSWRTTHSPLDTSKSKCQAPLSLQPPANPGGSAGSNQLSSAHLEKVQPPPPTAVHRDSPGMDPQSGTLRKASSRLSWRESRDTFREGAVPGEGLEGGASLETQDRRGSPACQEKSVIPDNIRHKFGSDMVDQLVTEEQAQRAIGEVVECQKRSSSWPSSIQSPVEISSIFSDYYDLGYNMRSNLFQGAPQETKSLMKASYTPEVIEKSVRDIEHWHGRKTDDLGRWHQKNAMNMNLQKALDEKFGEKSKARASKN</sequence>
<dbReference type="OrthoDB" id="5977581at2759"/>
<feature type="compositionally biased region" description="Polar residues" evidence="1">
    <location>
        <begin position="25"/>
        <end position="42"/>
    </location>
</feature>
<dbReference type="InterPro" id="IPR029234">
    <property type="entry name" value="CIMIP4"/>
</dbReference>
<proteinExistence type="predicted"/>
<keyword evidence="2" id="KW-1185">Reference proteome</keyword>
<gene>
    <name evidence="3" type="primary">TEX33</name>
</gene>
<feature type="region of interest" description="Disordered" evidence="1">
    <location>
        <begin position="1"/>
        <end position="137"/>
    </location>
</feature>
<dbReference type="Pfam" id="PF15400">
    <property type="entry name" value="TEX33"/>
    <property type="match status" value="1"/>
</dbReference>
<name>A0A8B6ZW72_ORYAF</name>
<feature type="compositionally biased region" description="Basic and acidic residues" evidence="1">
    <location>
        <begin position="102"/>
        <end position="111"/>
    </location>
</feature>
<dbReference type="RefSeq" id="XP_007939933.1">
    <property type="nucleotide sequence ID" value="XM_007941742.1"/>
</dbReference>
<evidence type="ECO:0000313" key="2">
    <source>
        <dbReference type="Proteomes" id="UP000694850"/>
    </source>
</evidence>
<reference evidence="3" key="1">
    <citation type="submission" date="2025-08" db="UniProtKB">
        <authorList>
            <consortium name="RefSeq"/>
        </authorList>
    </citation>
    <scope>IDENTIFICATION</scope>
</reference>
<protein>
    <submittedName>
        <fullName evidence="3">Testis-expressed protein 33</fullName>
    </submittedName>
</protein>